<dbReference type="AlphaFoldDB" id="G0L9H8"/>
<dbReference type="KEGG" id="zga:ZOBELLIA_520"/>
<sequence>MLGLRRAIRLFLSNLMVFALSFRVDFRFLAKK</sequence>
<name>G0L9H8_ZOBGA</name>
<dbReference type="STRING" id="63186.ZOBELLIA_520"/>
<dbReference type="EMBL" id="FP476056">
    <property type="protein sequence ID" value="CAZ94591.1"/>
    <property type="molecule type" value="Genomic_DNA"/>
</dbReference>
<organism evidence="2 3">
    <name type="scientific">Zobellia galactanivorans (strain DSM 12802 / CCUG 47099 / CIP 106680 / NCIMB 13871 / Dsij)</name>
    <dbReference type="NCBI Taxonomy" id="63186"/>
    <lineage>
        <taxon>Bacteria</taxon>
        <taxon>Pseudomonadati</taxon>
        <taxon>Bacteroidota</taxon>
        <taxon>Flavobacteriia</taxon>
        <taxon>Flavobacteriales</taxon>
        <taxon>Flavobacteriaceae</taxon>
        <taxon>Zobellia</taxon>
    </lineage>
</organism>
<proteinExistence type="predicted"/>
<gene>
    <name evidence="2" type="ordered locus">zobellia_520</name>
</gene>
<dbReference type="HOGENOM" id="CLU_3392141_0_0_10"/>
<reference evidence="3" key="1">
    <citation type="submission" date="2009-07" db="EMBL/GenBank/DDBJ databases">
        <title>Complete genome sequence of Zobellia galactanivorans Dsij.</title>
        <authorList>
            <consortium name="Genoscope - CEA"/>
        </authorList>
    </citation>
    <scope>NUCLEOTIDE SEQUENCE [LARGE SCALE GENOMIC DNA]</scope>
    <source>
        <strain evidence="3">DSM 12802 / CCUG 47099 / CIP 106680 / NCIMB 13871 / Dsij</strain>
    </source>
</reference>
<feature type="transmembrane region" description="Helical" evidence="1">
    <location>
        <begin position="6"/>
        <end position="26"/>
    </location>
</feature>
<accession>G0L9H8</accession>
<dbReference type="Proteomes" id="UP000008898">
    <property type="component" value="Chromosome"/>
</dbReference>
<evidence type="ECO:0000313" key="3">
    <source>
        <dbReference type="Proteomes" id="UP000008898"/>
    </source>
</evidence>
<protein>
    <submittedName>
        <fullName evidence="2">Uncharacterized protein</fullName>
    </submittedName>
</protein>
<reference evidence="2 3" key="2">
    <citation type="journal article" date="2012" name="Environ. Microbiol.">
        <title>Characterization of the first alginolytic operons in a marine bacterium: from their emergence in marine Flavobacteriia to their independent transfers to marine Proteobacteria and human gut Bacteroides.</title>
        <authorList>
            <person name="Thomas F."/>
            <person name="Barbeyron T."/>
            <person name="Tonon T."/>
            <person name="Genicot S."/>
            <person name="Czjzek M."/>
            <person name="Michel G."/>
        </authorList>
    </citation>
    <scope>NUCLEOTIDE SEQUENCE [LARGE SCALE GENOMIC DNA]</scope>
    <source>
        <strain evidence="3">DSM 12802 / CCUG 47099 / CIP 106680 / NCIMB 13871 / Dsij</strain>
    </source>
</reference>
<keyword evidence="1" id="KW-0472">Membrane</keyword>
<keyword evidence="3" id="KW-1185">Reference proteome</keyword>
<evidence type="ECO:0000313" key="2">
    <source>
        <dbReference type="EMBL" id="CAZ94591.1"/>
    </source>
</evidence>
<keyword evidence="1" id="KW-0812">Transmembrane</keyword>
<evidence type="ECO:0000256" key="1">
    <source>
        <dbReference type="SAM" id="Phobius"/>
    </source>
</evidence>
<keyword evidence="1" id="KW-1133">Transmembrane helix</keyword>